<reference evidence="3 4" key="1">
    <citation type="journal article" date="2007" name="Nature">
        <title>Evolution of genes and genomes on the Drosophila phylogeny.</title>
        <authorList>
            <consortium name="Drosophila 12 Genomes Consortium"/>
            <person name="Clark A.G."/>
            <person name="Eisen M.B."/>
            <person name="Smith D.R."/>
            <person name="Bergman C.M."/>
            <person name="Oliver B."/>
            <person name="Markow T.A."/>
            <person name="Kaufman T.C."/>
            <person name="Kellis M."/>
            <person name="Gelbart W."/>
            <person name="Iyer V.N."/>
            <person name="Pollard D.A."/>
            <person name="Sackton T.B."/>
            <person name="Larracuente A.M."/>
            <person name="Singh N.D."/>
            <person name="Abad J.P."/>
            <person name="Abt D.N."/>
            <person name="Adryan B."/>
            <person name="Aguade M."/>
            <person name="Akashi H."/>
            <person name="Anderson W.W."/>
            <person name="Aquadro C.F."/>
            <person name="Ardell D.H."/>
            <person name="Arguello R."/>
            <person name="Artieri C.G."/>
            <person name="Barbash D.A."/>
            <person name="Barker D."/>
            <person name="Barsanti P."/>
            <person name="Batterham P."/>
            <person name="Batzoglou S."/>
            <person name="Begun D."/>
            <person name="Bhutkar A."/>
            <person name="Blanco E."/>
            <person name="Bosak S.A."/>
            <person name="Bradley R.K."/>
            <person name="Brand A.D."/>
            <person name="Brent M.R."/>
            <person name="Brooks A.N."/>
            <person name="Brown R.H."/>
            <person name="Butlin R.K."/>
            <person name="Caggese C."/>
            <person name="Calvi B.R."/>
            <person name="Bernardo de Carvalho A."/>
            <person name="Caspi A."/>
            <person name="Castrezana S."/>
            <person name="Celniker S.E."/>
            <person name="Chang J.L."/>
            <person name="Chapple C."/>
            <person name="Chatterji S."/>
            <person name="Chinwalla A."/>
            <person name="Civetta A."/>
            <person name="Clifton S.W."/>
            <person name="Comeron J.M."/>
            <person name="Costello J.C."/>
            <person name="Coyne J.A."/>
            <person name="Daub J."/>
            <person name="David R.G."/>
            <person name="Delcher A.L."/>
            <person name="Delehaunty K."/>
            <person name="Do C.B."/>
            <person name="Ebling H."/>
            <person name="Edwards K."/>
            <person name="Eickbush T."/>
            <person name="Evans J.D."/>
            <person name="Filipski A."/>
            <person name="Findeiss S."/>
            <person name="Freyhult E."/>
            <person name="Fulton L."/>
            <person name="Fulton R."/>
            <person name="Garcia A.C."/>
            <person name="Gardiner A."/>
            <person name="Garfield D.A."/>
            <person name="Garvin B.E."/>
            <person name="Gibson G."/>
            <person name="Gilbert D."/>
            <person name="Gnerre S."/>
            <person name="Godfrey J."/>
            <person name="Good R."/>
            <person name="Gotea V."/>
            <person name="Gravely B."/>
            <person name="Greenberg A.J."/>
            <person name="Griffiths-Jones S."/>
            <person name="Gross S."/>
            <person name="Guigo R."/>
            <person name="Gustafson E.A."/>
            <person name="Haerty W."/>
            <person name="Hahn M.W."/>
            <person name="Halligan D.L."/>
            <person name="Halpern A.L."/>
            <person name="Halter G.M."/>
            <person name="Han M.V."/>
            <person name="Heger A."/>
            <person name="Hillier L."/>
            <person name="Hinrichs A.S."/>
            <person name="Holmes I."/>
            <person name="Hoskins R.A."/>
            <person name="Hubisz M.J."/>
            <person name="Hultmark D."/>
            <person name="Huntley M.A."/>
            <person name="Jaffe D.B."/>
            <person name="Jagadeeshan S."/>
            <person name="Jeck W.R."/>
            <person name="Johnson J."/>
            <person name="Jones C.D."/>
            <person name="Jordan W.C."/>
            <person name="Karpen G.H."/>
            <person name="Kataoka E."/>
            <person name="Keightley P.D."/>
            <person name="Kheradpour P."/>
            <person name="Kirkness E.F."/>
            <person name="Koerich L.B."/>
            <person name="Kristiansen K."/>
            <person name="Kudrna D."/>
            <person name="Kulathinal R.J."/>
            <person name="Kumar S."/>
            <person name="Kwok R."/>
            <person name="Lander E."/>
            <person name="Langley C.H."/>
            <person name="Lapoint R."/>
            <person name="Lazzaro B.P."/>
            <person name="Lee S.J."/>
            <person name="Levesque L."/>
            <person name="Li R."/>
            <person name="Lin C.F."/>
            <person name="Lin M.F."/>
            <person name="Lindblad-Toh K."/>
            <person name="Llopart A."/>
            <person name="Long M."/>
            <person name="Low L."/>
            <person name="Lozovsky E."/>
            <person name="Lu J."/>
            <person name="Luo M."/>
            <person name="Machado C.A."/>
            <person name="Makalowski W."/>
            <person name="Marzo M."/>
            <person name="Matsuda M."/>
            <person name="Matzkin L."/>
            <person name="McAllister B."/>
            <person name="McBride C.S."/>
            <person name="McKernan B."/>
            <person name="McKernan K."/>
            <person name="Mendez-Lago M."/>
            <person name="Minx P."/>
            <person name="Mollenhauer M.U."/>
            <person name="Montooth K."/>
            <person name="Mount S.M."/>
            <person name="Mu X."/>
            <person name="Myers E."/>
            <person name="Negre B."/>
            <person name="Newfeld S."/>
            <person name="Nielsen R."/>
            <person name="Noor M.A."/>
            <person name="O'Grady P."/>
            <person name="Pachter L."/>
            <person name="Papaceit M."/>
            <person name="Parisi M.J."/>
            <person name="Parisi M."/>
            <person name="Parts L."/>
            <person name="Pedersen J.S."/>
            <person name="Pesole G."/>
            <person name="Phillippy A.M."/>
            <person name="Ponting C.P."/>
            <person name="Pop M."/>
            <person name="Porcelli D."/>
            <person name="Powell J.R."/>
            <person name="Prohaska S."/>
            <person name="Pruitt K."/>
            <person name="Puig M."/>
            <person name="Quesneville H."/>
            <person name="Ram K.R."/>
            <person name="Rand D."/>
            <person name="Rasmussen M.D."/>
            <person name="Reed L.K."/>
            <person name="Reenan R."/>
            <person name="Reily A."/>
            <person name="Remington K.A."/>
            <person name="Rieger T.T."/>
            <person name="Ritchie M.G."/>
            <person name="Robin C."/>
            <person name="Rogers Y.H."/>
            <person name="Rohde C."/>
            <person name="Rozas J."/>
            <person name="Rubenfield M.J."/>
            <person name="Ruiz A."/>
            <person name="Russo S."/>
            <person name="Salzberg S.L."/>
            <person name="Sanchez-Gracia A."/>
            <person name="Saranga D.J."/>
            <person name="Sato H."/>
            <person name="Schaeffer S.W."/>
            <person name="Schatz M.C."/>
            <person name="Schlenke T."/>
            <person name="Schwartz R."/>
            <person name="Segarra C."/>
            <person name="Singh R.S."/>
            <person name="Sirot L."/>
            <person name="Sirota M."/>
            <person name="Sisneros N.B."/>
            <person name="Smith C.D."/>
            <person name="Smith T.F."/>
            <person name="Spieth J."/>
            <person name="Stage D.E."/>
            <person name="Stark A."/>
            <person name="Stephan W."/>
            <person name="Strausberg R.L."/>
            <person name="Strempel S."/>
            <person name="Sturgill D."/>
            <person name="Sutton G."/>
            <person name="Sutton G.G."/>
            <person name="Tao W."/>
            <person name="Teichmann S."/>
            <person name="Tobari Y.N."/>
            <person name="Tomimura Y."/>
            <person name="Tsolas J.M."/>
            <person name="Valente V.L."/>
            <person name="Venter E."/>
            <person name="Venter J.C."/>
            <person name="Vicario S."/>
            <person name="Vieira F.G."/>
            <person name="Vilella A.J."/>
            <person name="Villasante A."/>
            <person name="Walenz B."/>
            <person name="Wang J."/>
            <person name="Wasserman M."/>
            <person name="Watts T."/>
            <person name="Wilson D."/>
            <person name="Wilson R.K."/>
            <person name="Wing R.A."/>
            <person name="Wolfner M.F."/>
            <person name="Wong A."/>
            <person name="Wong G.K."/>
            <person name="Wu C.I."/>
            <person name="Wu G."/>
            <person name="Yamamoto D."/>
            <person name="Yang H.P."/>
            <person name="Yang S.P."/>
            <person name="Yorke J.A."/>
            <person name="Yoshida K."/>
            <person name="Zdobnov E."/>
            <person name="Zhang P."/>
            <person name="Zhang Y."/>
            <person name="Zimin A.V."/>
            <person name="Baldwin J."/>
            <person name="Abdouelleil A."/>
            <person name="Abdulkadir J."/>
            <person name="Abebe A."/>
            <person name="Abera B."/>
            <person name="Abreu J."/>
            <person name="Acer S.C."/>
            <person name="Aftuck L."/>
            <person name="Alexander A."/>
            <person name="An P."/>
            <person name="Anderson E."/>
            <person name="Anderson S."/>
            <person name="Arachi H."/>
            <person name="Azer M."/>
            <person name="Bachantsang P."/>
            <person name="Barry A."/>
            <person name="Bayul T."/>
            <person name="Berlin A."/>
            <person name="Bessette D."/>
            <person name="Bloom T."/>
            <person name="Blye J."/>
            <person name="Boguslavskiy L."/>
            <person name="Bonnet C."/>
            <person name="Boukhgalter B."/>
            <person name="Bourzgui I."/>
            <person name="Brown A."/>
            <person name="Cahill P."/>
            <person name="Channer S."/>
            <person name="Cheshatsang Y."/>
            <person name="Chuda L."/>
            <person name="Citroen M."/>
            <person name="Collymore A."/>
            <person name="Cooke P."/>
            <person name="Costello M."/>
            <person name="D'Aco K."/>
            <person name="Daza R."/>
            <person name="De Haan G."/>
            <person name="DeGray S."/>
            <person name="DeMaso C."/>
            <person name="Dhargay N."/>
            <person name="Dooley K."/>
            <person name="Dooley E."/>
            <person name="Doricent M."/>
            <person name="Dorje P."/>
            <person name="Dorjee K."/>
            <person name="Dupes A."/>
            <person name="Elong R."/>
            <person name="Falk J."/>
            <person name="Farina A."/>
            <person name="Faro S."/>
            <person name="Ferguson D."/>
            <person name="Fisher S."/>
            <person name="Foley C.D."/>
            <person name="Franke A."/>
            <person name="Friedrich D."/>
            <person name="Gadbois L."/>
            <person name="Gearin G."/>
            <person name="Gearin C.R."/>
            <person name="Giannoukos G."/>
            <person name="Goode T."/>
            <person name="Graham J."/>
            <person name="Grandbois E."/>
            <person name="Grewal S."/>
            <person name="Gyaltsen K."/>
            <person name="Hafez N."/>
            <person name="Hagos B."/>
            <person name="Hall J."/>
            <person name="Henson C."/>
            <person name="Hollinger A."/>
            <person name="Honan T."/>
            <person name="Huard M.D."/>
            <person name="Hughes L."/>
            <person name="Hurhula B."/>
            <person name="Husby M.E."/>
            <person name="Kamat A."/>
            <person name="Kanga B."/>
            <person name="Kashin S."/>
            <person name="Khazanovich D."/>
            <person name="Kisner P."/>
            <person name="Lance K."/>
            <person name="Lara M."/>
            <person name="Lee W."/>
            <person name="Lennon N."/>
            <person name="Letendre F."/>
            <person name="LeVine R."/>
            <person name="Lipovsky A."/>
            <person name="Liu X."/>
            <person name="Liu J."/>
            <person name="Liu S."/>
            <person name="Lokyitsang T."/>
            <person name="Lokyitsang Y."/>
            <person name="Lubonja R."/>
            <person name="Lui A."/>
            <person name="MacDonald P."/>
            <person name="Magnisalis V."/>
            <person name="Maru K."/>
            <person name="Matthews C."/>
            <person name="McCusker W."/>
            <person name="McDonough S."/>
            <person name="Mehta T."/>
            <person name="Meldrim J."/>
            <person name="Meneus L."/>
            <person name="Mihai O."/>
            <person name="Mihalev A."/>
            <person name="Mihova T."/>
            <person name="Mittelman R."/>
            <person name="Mlenga V."/>
            <person name="Montmayeur A."/>
            <person name="Mulrain L."/>
            <person name="Navidi A."/>
            <person name="Naylor J."/>
            <person name="Negash T."/>
            <person name="Nguyen T."/>
            <person name="Nguyen N."/>
            <person name="Nicol R."/>
            <person name="Norbu C."/>
            <person name="Norbu N."/>
            <person name="Novod N."/>
            <person name="O'Neill B."/>
            <person name="Osman S."/>
            <person name="Markiewicz E."/>
            <person name="Oyono O.L."/>
            <person name="Patti C."/>
            <person name="Phunkhang P."/>
            <person name="Pierre F."/>
            <person name="Priest M."/>
            <person name="Raghuraman S."/>
            <person name="Rege F."/>
            <person name="Reyes R."/>
            <person name="Rise C."/>
            <person name="Rogov P."/>
            <person name="Ross K."/>
            <person name="Ryan E."/>
            <person name="Settipalli S."/>
            <person name="Shea T."/>
            <person name="Sherpa N."/>
            <person name="Shi L."/>
            <person name="Shih D."/>
            <person name="Sparrow T."/>
            <person name="Spaulding J."/>
            <person name="Stalker J."/>
            <person name="Stange-Thomann N."/>
            <person name="Stavropoulos S."/>
            <person name="Stone C."/>
            <person name="Strader C."/>
            <person name="Tesfaye S."/>
            <person name="Thomson T."/>
            <person name="Thoulutsang Y."/>
            <person name="Thoulutsang D."/>
            <person name="Topham K."/>
            <person name="Topping I."/>
            <person name="Tsamla T."/>
            <person name="Vassiliev H."/>
            <person name="Vo A."/>
            <person name="Wangchuk T."/>
            <person name="Wangdi T."/>
            <person name="Weiand M."/>
            <person name="Wilkinson J."/>
            <person name="Wilson A."/>
            <person name="Yadav S."/>
            <person name="Young G."/>
            <person name="Yu Q."/>
            <person name="Zembek L."/>
            <person name="Zhong D."/>
            <person name="Zimmer A."/>
            <person name="Zwirko Z."/>
            <person name="Jaffe D.B."/>
            <person name="Alvarez P."/>
            <person name="Brockman W."/>
            <person name="Butler J."/>
            <person name="Chin C."/>
            <person name="Gnerre S."/>
            <person name="Grabherr M."/>
            <person name="Kleber M."/>
            <person name="Mauceli E."/>
            <person name="MacCallum I."/>
        </authorList>
    </citation>
    <scope>NUCLEOTIDE SEQUENCE [LARGE SCALE GENOMIC DNA]</scope>
    <source>
        <strain evidence="4">Rob3c / Tucson 14021-0248.25</strain>
    </source>
</reference>
<dbReference type="AlphaFoldDB" id="B4I648"/>
<keyword evidence="4" id="KW-1185">Reference proteome</keyword>
<dbReference type="PANTHER" id="PTHR21021:SF16">
    <property type="entry name" value="TIP41-LIKE PROTEIN"/>
    <property type="match status" value="1"/>
</dbReference>
<name>B4I648_DROSE</name>
<evidence type="ECO:0000313" key="4">
    <source>
        <dbReference type="Proteomes" id="UP000001292"/>
    </source>
</evidence>
<dbReference type="STRING" id="7238.B4I648"/>
<dbReference type="PANTHER" id="PTHR21021">
    <property type="entry name" value="GAF/PUTATIVE CYTOSKELETAL PROTEIN"/>
    <property type="match status" value="1"/>
</dbReference>
<dbReference type="GO" id="GO:0005829">
    <property type="term" value="C:cytosol"/>
    <property type="evidence" value="ECO:0007669"/>
    <property type="project" value="TreeGrafter"/>
</dbReference>
<dbReference type="HOGENOM" id="CLU_039187_2_0_1"/>
<gene>
    <name evidence="3" type="primary">Dsec\GM23013</name>
    <name evidence="3" type="ORF">Dsec_GM23013</name>
</gene>
<dbReference type="OMA" id="CENDEFC"/>
<evidence type="ECO:0000313" key="3">
    <source>
        <dbReference type="EMBL" id="EDW56254.1"/>
    </source>
</evidence>
<protein>
    <recommendedName>
        <fullName evidence="2">TIP41-like protein</fullName>
    </recommendedName>
</protein>
<dbReference type="GO" id="GO:0031929">
    <property type="term" value="P:TOR signaling"/>
    <property type="evidence" value="ECO:0007669"/>
    <property type="project" value="TreeGrafter"/>
</dbReference>
<proteinExistence type="inferred from homology"/>
<evidence type="ECO:0000256" key="2">
    <source>
        <dbReference type="ARBA" id="ARBA00018951"/>
    </source>
</evidence>
<evidence type="ECO:0000256" key="1">
    <source>
        <dbReference type="ARBA" id="ARBA00006658"/>
    </source>
</evidence>
<dbReference type="Proteomes" id="UP000001292">
    <property type="component" value="Unassembled WGS sequence"/>
</dbReference>
<dbReference type="EMBL" id="CH480823">
    <property type="protein sequence ID" value="EDW56254.1"/>
    <property type="molecule type" value="Genomic_DNA"/>
</dbReference>
<organism evidence="4">
    <name type="scientific">Drosophila sechellia</name>
    <name type="common">Fruit fly</name>
    <dbReference type="NCBI Taxonomy" id="7238"/>
    <lineage>
        <taxon>Eukaryota</taxon>
        <taxon>Metazoa</taxon>
        <taxon>Ecdysozoa</taxon>
        <taxon>Arthropoda</taxon>
        <taxon>Hexapoda</taxon>
        <taxon>Insecta</taxon>
        <taxon>Pterygota</taxon>
        <taxon>Neoptera</taxon>
        <taxon>Endopterygota</taxon>
        <taxon>Diptera</taxon>
        <taxon>Brachycera</taxon>
        <taxon>Muscomorpha</taxon>
        <taxon>Ephydroidea</taxon>
        <taxon>Drosophilidae</taxon>
        <taxon>Drosophila</taxon>
        <taxon>Sophophora</taxon>
    </lineage>
</organism>
<dbReference type="InterPro" id="IPR051330">
    <property type="entry name" value="Phosphatase_reg/MetRdx"/>
</dbReference>
<accession>B4I648</accession>
<dbReference type="InterPro" id="IPR007303">
    <property type="entry name" value="TIP41-like"/>
</dbReference>
<dbReference type="Pfam" id="PF04176">
    <property type="entry name" value="TIP41"/>
    <property type="match status" value="1"/>
</dbReference>
<comment type="similarity">
    <text evidence="1">Belongs to the TIP41 family.</text>
</comment>
<sequence length="284" mass="32838">MSMESFVPRLPVDSESIQFHDWVISYEKSHILKSSCQLGTAECCPKDSADRCDLCHYQHSLQLPHLPDMVFHKNRLVLKHKDGAALEFCPMDALALVDNGKQPLEVACAQEWRETRNEQTMEEKFKPFDWTFTSTYQGTMNEKVRSETTDQTLNKFKLMQRENIIFYHDLTLFEDELHDHGISVMSVRISPSPRSPTLSGTARDALWFLHPFAPLSARGPRANPGCTTPRFHHEIENDFILKEYIHREAPCTELQNSVASWTNPDAMQEFVPVKSKQLHKLFFK</sequence>
<dbReference type="PhylomeDB" id="B4I648"/>